<proteinExistence type="predicted"/>
<reference evidence="1" key="5">
    <citation type="journal article" date="2008" name="Nucleic Acids Res.">
        <title>The Rice Annotation Project Database (RAP-DB): 2008 update.</title>
        <authorList>
            <consortium name="The Rice Annotation Project (RAP)"/>
            <person name="Tanaka T."/>
            <person name="Antonio B.A."/>
            <person name="Kikuchi S."/>
            <person name="Matsumoto T."/>
            <person name="Nagamura Y."/>
            <person name="Numa H."/>
            <person name="Sakai H."/>
            <person name="Wu J."/>
            <person name="Itoh T."/>
            <person name="Sasaki T."/>
            <person name="Aono R."/>
            <person name="Fujii Y."/>
            <person name="Habara T."/>
            <person name="Harada E."/>
            <person name="Kanno M."/>
            <person name="Kawahara Y."/>
            <person name="Kawashima H."/>
            <person name="Kubooka H."/>
            <person name="Matsuya A."/>
            <person name="Nakaoka H."/>
            <person name="Saichi N."/>
            <person name="Sanbonmatsu R."/>
            <person name="Sato Y."/>
            <person name="Shinso Y."/>
            <person name="Suzuki M."/>
            <person name="Takeda J."/>
            <person name="Tanino M."/>
            <person name="Todokoro F."/>
            <person name="Yamaguchi K."/>
            <person name="Yamamoto N."/>
            <person name="Yamasaki C."/>
            <person name="Imanishi T."/>
            <person name="Okido T."/>
            <person name="Tada M."/>
            <person name="Ikeo K."/>
            <person name="Tateno Y."/>
            <person name="Gojobori T."/>
            <person name="Lin Y.C."/>
            <person name="Wei F.J."/>
            <person name="Hsing Y.I."/>
            <person name="Zhao Q."/>
            <person name="Han B."/>
            <person name="Kramer M.R."/>
            <person name="McCombie R.W."/>
            <person name="Lonsdale D."/>
            <person name="O'Donovan C.C."/>
            <person name="Whitfield E.J."/>
            <person name="Apweiler R."/>
            <person name="Koyanagi K.O."/>
            <person name="Khurana J.P."/>
            <person name="Raghuvanshi S."/>
            <person name="Singh N.K."/>
            <person name="Tyagi A.K."/>
            <person name="Haberer G."/>
            <person name="Fujisawa M."/>
            <person name="Hosokawa S."/>
            <person name="Ito Y."/>
            <person name="Ikawa H."/>
            <person name="Shibata M."/>
            <person name="Yamamoto M."/>
            <person name="Bruskiewich R.M."/>
            <person name="Hoen D.R."/>
            <person name="Bureau TE."/>
            <person name="Namiki N."/>
            <person name="Ohyanagi H."/>
            <person name="Sakai Y."/>
            <person name="Nobushima S."/>
            <person name="Sakata K."/>
            <person name="Barrero R.A."/>
            <person name="Sato Y."/>
            <person name="Souvorov A."/>
            <person name="Smith-White B."/>
            <person name="Tatusova T."/>
            <person name="An S."/>
            <person name="An G."/>
            <person name="OOta S."/>
            <person name="Fuks G."/>
            <person name="Messing J."/>
            <person name="Christie K.R."/>
            <person name="Lieberherr D."/>
            <person name="Kim H."/>
            <person name="Zuccolo A."/>
            <person name="Wing R.A."/>
            <person name="Nobuta K."/>
            <person name="Green P.J."/>
            <person name="Lu C."/>
            <person name="Meyers BC."/>
            <person name="Chaparro C."/>
            <person name="Piegu B."/>
            <person name="Panaud O."/>
            <person name="Echeverria M."/>
        </authorList>
    </citation>
    <scope>NUCLEOTIDE SEQUENCE</scope>
</reference>
<gene>
    <name evidence="1" type="ordered locus">Os01g0524100</name>
    <name evidence="2" type="ORF">OsJ_02041</name>
</gene>
<dbReference type="EMBL" id="CM000138">
    <property type="protein sequence ID" value="EEE54712.1"/>
    <property type="molecule type" value="Genomic_DNA"/>
</dbReference>
<name>A0A0P0V3J3_ORYSJ</name>
<evidence type="ECO:0000313" key="3">
    <source>
        <dbReference type="Proteomes" id="UP000000763"/>
    </source>
</evidence>
<sequence length="176" mass="19226">MLKLRSSPVTAVRFTMLAITWPSASATLLQLSGLSMILLRIFTPNQVNSMLTVTSLPELSAATINDDTIGSIAGKLSRRRSRESSKMTPAACPLVFTSFRVLFVSPSMLTTPPTVSAEARSLMSASALYLGTLRMLSRTPTPTRRSAMELDRTSSMAKLTRSMFMASRTLPPEHLR</sequence>
<dbReference type="Gramene" id="Os01t0524251-01">
    <property type="protein sequence ID" value="Os01t0524251-01"/>
    <property type="gene ID" value="Os01g0524251"/>
</dbReference>
<dbReference type="Proteomes" id="UP000007752">
    <property type="component" value="Chromosome 1"/>
</dbReference>
<reference evidence="1 3" key="1">
    <citation type="journal article" date="2005" name="Nature">
        <title>The map-based sequence of the rice genome.</title>
        <authorList>
            <consortium name="International rice genome sequencing project (IRGSP)"/>
            <person name="Matsumoto T."/>
            <person name="Wu J."/>
            <person name="Kanamori H."/>
            <person name="Katayose Y."/>
            <person name="Fujisawa M."/>
            <person name="Namiki N."/>
            <person name="Mizuno H."/>
            <person name="Yamamoto K."/>
            <person name="Antonio B.A."/>
            <person name="Baba T."/>
            <person name="Sakata K."/>
            <person name="Nagamura Y."/>
            <person name="Aoki H."/>
            <person name="Arikawa K."/>
            <person name="Arita K."/>
            <person name="Bito T."/>
            <person name="Chiden Y."/>
            <person name="Fujitsuka N."/>
            <person name="Fukunaka R."/>
            <person name="Hamada M."/>
            <person name="Harada C."/>
            <person name="Hayashi A."/>
            <person name="Hijishita S."/>
            <person name="Honda M."/>
            <person name="Hosokawa S."/>
            <person name="Ichikawa Y."/>
            <person name="Idonuma A."/>
            <person name="Iijima M."/>
            <person name="Ikeda M."/>
            <person name="Ikeno M."/>
            <person name="Ito K."/>
            <person name="Ito S."/>
            <person name="Ito T."/>
            <person name="Ito Y."/>
            <person name="Ito Y."/>
            <person name="Iwabuchi A."/>
            <person name="Kamiya K."/>
            <person name="Karasawa W."/>
            <person name="Kurita K."/>
            <person name="Katagiri S."/>
            <person name="Kikuta A."/>
            <person name="Kobayashi H."/>
            <person name="Kobayashi N."/>
            <person name="Machita K."/>
            <person name="Maehara T."/>
            <person name="Masukawa M."/>
            <person name="Mizubayashi T."/>
            <person name="Mukai Y."/>
            <person name="Nagasaki H."/>
            <person name="Nagata Y."/>
            <person name="Naito S."/>
            <person name="Nakashima M."/>
            <person name="Nakama Y."/>
            <person name="Nakamichi Y."/>
            <person name="Nakamura M."/>
            <person name="Meguro A."/>
            <person name="Negishi M."/>
            <person name="Ohta I."/>
            <person name="Ohta T."/>
            <person name="Okamoto M."/>
            <person name="Ono N."/>
            <person name="Saji S."/>
            <person name="Sakaguchi M."/>
            <person name="Sakai K."/>
            <person name="Shibata M."/>
            <person name="Shimokawa T."/>
            <person name="Song J."/>
            <person name="Takazaki Y."/>
            <person name="Terasawa K."/>
            <person name="Tsugane M."/>
            <person name="Tsuji K."/>
            <person name="Ueda S."/>
            <person name="Waki K."/>
            <person name="Yamagata H."/>
            <person name="Yamamoto M."/>
            <person name="Yamamoto S."/>
            <person name="Yamane H."/>
            <person name="Yoshiki S."/>
            <person name="Yoshihara R."/>
            <person name="Yukawa K."/>
            <person name="Zhong H."/>
            <person name="Yano M."/>
            <person name="Yuan Q."/>
            <person name="Ouyang S."/>
            <person name="Liu J."/>
            <person name="Jones K.M."/>
            <person name="Gansberger K."/>
            <person name="Moffat K."/>
            <person name="Hill J."/>
            <person name="Bera J."/>
            <person name="Fadrosh D."/>
            <person name="Jin S."/>
            <person name="Johri S."/>
            <person name="Kim M."/>
            <person name="Overton L."/>
            <person name="Reardon M."/>
            <person name="Tsitrin T."/>
            <person name="Vuong H."/>
            <person name="Weaver B."/>
            <person name="Ciecko A."/>
            <person name="Tallon L."/>
            <person name="Jackson J."/>
            <person name="Pai G."/>
            <person name="Aken S.V."/>
            <person name="Utterback T."/>
            <person name="Reidmuller S."/>
            <person name="Feldblyum T."/>
            <person name="Hsiao J."/>
            <person name="Zismann V."/>
            <person name="Iobst S."/>
            <person name="de Vazeille A.R."/>
            <person name="Buell C.R."/>
            <person name="Ying K."/>
            <person name="Li Y."/>
            <person name="Lu T."/>
            <person name="Huang Y."/>
            <person name="Zhao Q."/>
            <person name="Feng Q."/>
            <person name="Zhang L."/>
            <person name="Zhu J."/>
            <person name="Weng Q."/>
            <person name="Mu J."/>
            <person name="Lu Y."/>
            <person name="Fan D."/>
            <person name="Liu Y."/>
            <person name="Guan J."/>
            <person name="Zhang Y."/>
            <person name="Yu S."/>
            <person name="Liu X."/>
            <person name="Zhang Y."/>
            <person name="Hong G."/>
            <person name="Han B."/>
            <person name="Choisne N."/>
            <person name="Demange N."/>
            <person name="Orjeda G."/>
            <person name="Samain S."/>
            <person name="Cattolico L."/>
            <person name="Pelletier E."/>
            <person name="Couloux A."/>
            <person name="Segurens B."/>
            <person name="Wincker P."/>
            <person name="D'Hont A."/>
            <person name="Scarpelli C."/>
            <person name="Weissenbach J."/>
            <person name="Salanoubat M."/>
            <person name="Quetier F."/>
            <person name="Yu Y."/>
            <person name="Kim H.R."/>
            <person name="Rambo T."/>
            <person name="Currie J."/>
            <person name="Collura K."/>
            <person name="Luo M."/>
            <person name="Yang T."/>
            <person name="Ammiraju J.S.S."/>
            <person name="Engler F."/>
            <person name="Soderlund C."/>
            <person name="Wing R.A."/>
            <person name="Palmer L.E."/>
            <person name="de la Bastide M."/>
            <person name="Spiegel L."/>
            <person name="Nascimento L."/>
            <person name="Zutavern T."/>
            <person name="O'Shaughnessy A."/>
            <person name="Dike S."/>
            <person name="Dedhia N."/>
            <person name="Preston R."/>
            <person name="Balija V."/>
            <person name="McCombie W.R."/>
            <person name="Chow T."/>
            <person name="Chen H."/>
            <person name="Chung M."/>
            <person name="Chen C."/>
            <person name="Shaw J."/>
            <person name="Wu H."/>
            <person name="Hsiao K."/>
            <person name="Chao Y."/>
            <person name="Chu M."/>
            <person name="Cheng C."/>
            <person name="Hour A."/>
            <person name="Lee P."/>
            <person name="Lin S."/>
            <person name="Lin Y."/>
            <person name="Liou J."/>
            <person name="Liu S."/>
            <person name="Hsing Y."/>
            <person name="Raghuvanshi S."/>
            <person name="Mohanty A."/>
            <person name="Bharti A.K."/>
            <person name="Gaur A."/>
            <person name="Gupta V."/>
            <person name="Kumar D."/>
            <person name="Ravi V."/>
            <person name="Vij S."/>
            <person name="Kapur A."/>
            <person name="Khurana P."/>
            <person name="Khurana P."/>
            <person name="Khurana J.P."/>
            <person name="Tyagi A.K."/>
            <person name="Gaikwad K."/>
            <person name="Singh A."/>
            <person name="Dalal V."/>
            <person name="Srivastava S."/>
            <person name="Dixit A."/>
            <person name="Pal A.K."/>
            <person name="Ghazi I.A."/>
            <person name="Yadav M."/>
            <person name="Pandit A."/>
            <person name="Bhargava A."/>
            <person name="Sureshbabu K."/>
            <person name="Batra K."/>
            <person name="Sharma T.R."/>
            <person name="Mohapatra T."/>
            <person name="Singh N.K."/>
            <person name="Messing J."/>
            <person name="Nelson A.B."/>
            <person name="Fuks G."/>
            <person name="Kavchok S."/>
            <person name="Keizer G."/>
            <person name="Linton E."/>
            <person name="Llaca V."/>
            <person name="Song R."/>
            <person name="Tanyolac B."/>
            <person name="Young S."/>
            <person name="Ho-Il K."/>
            <person name="Hahn J.H."/>
            <person name="Sangsakoo G."/>
            <person name="Vanavichit A."/>
            <person name="de Mattos Luiz.A.T."/>
            <person name="Zimmer P.D."/>
            <person name="Malone G."/>
            <person name="Dellagostin O."/>
            <person name="de Oliveira A.C."/>
            <person name="Bevan M."/>
            <person name="Bancroft I."/>
            <person name="Minx P."/>
            <person name="Cordum H."/>
            <person name="Wilson R."/>
            <person name="Cheng Z."/>
            <person name="Jin W."/>
            <person name="Jiang J."/>
            <person name="Leong S.A."/>
            <person name="Iwama H."/>
            <person name="Gojobori T."/>
            <person name="Itoh T."/>
            <person name="Niimura Y."/>
            <person name="Fujii Y."/>
            <person name="Habara T."/>
            <person name="Sakai H."/>
            <person name="Sato Y."/>
            <person name="Wilson G."/>
            <person name="Kumar K."/>
            <person name="McCouch S."/>
            <person name="Juretic N."/>
            <person name="Hoen D."/>
            <person name="Wright S."/>
            <person name="Bruskiewich R."/>
            <person name="Bureau T."/>
            <person name="Miyao A."/>
            <person name="Hirochika H."/>
            <person name="Nishikawa T."/>
            <person name="Kadowaki K."/>
            <person name="Sugiura M."/>
            <person name="Burr B."/>
            <person name="Sasaki T."/>
        </authorList>
    </citation>
    <scope>NUCLEOTIDE SEQUENCE [LARGE SCALE GENOMIC DNA]</scope>
    <source>
        <strain evidence="3">cv. Nipponbare</strain>
    </source>
</reference>
<evidence type="ECO:0000313" key="2">
    <source>
        <dbReference type="EMBL" id="EEE54712.1"/>
    </source>
</evidence>
<dbReference type="EMBL" id="AP008207">
    <property type="protein sequence ID" value="BAH91115.1"/>
    <property type="molecule type" value="Genomic_DNA"/>
</dbReference>
<evidence type="ECO:0000313" key="1">
    <source>
        <dbReference type="EMBL" id="BAH91115.1"/>
    </source>
</evidence>
<dbReference type="Proteomes" id="UP000000763">
    <property type="component" value="Chromosome 1"/>
</dbReference>
<dbReference type="KEGG" id="dosa:Os01g0524100"/>
<reference evidence="1" key="9">
    <citation type="submission" date="2012-08" db="EMBL/GenBank/DDBJ databases">
        <title>The Second Rice Annotation Project Meeting (RAP2).</title>
        <authorList>
            <consortium name="The Rice Annotation Project (RAP)"/>
        </authorList>
    </citation>
    <scope>NUCLEOTIDE SEQUENCE</scope>
</reference>
<protein>
    <submittedName>
        <fullName evidence="1">Os01g0524100 protein</fullName>
    </submittedName>
</protein>
<dbReference type="AlphaFoldDB" id="A0A0P0V3J3"/>
<reference evidence="1" key="8">
    <citation type="submission" date="2012-08" db="EMBL/GenBank/DDBJ databases">
        <title>Oryza sativa nipponbare(GA3) genomic DNA, chromosome 1.</title>
        <authorList>
            <consortium name="IRGSP(International Rice Genome Sequencing Project)"/>
        </authorList>
    </citation>
    <scope>NUCLEOTIDE SEQUENCE</scope>
</reference>
<reference evidence="1" key="4">
    <citation type="journal article" date="2007" name="Genome Res.">
        <title>Curated Genome Annotation of Oryza sativa ssp. japonica and Comparative Genome Analysis with Arabidopsis thaliana.</title>
        <authorList>
            <consortium name="The Rice Annotation Project (RAP)"/>
            <person name="Itoh T."/>
            <person name="Tanaka T."/>
            <person name="Barrero R.A."/>
            <person name="Yamasaki C."/>
            <person name="Fujii Y."/>
            <person name="Hilton P.B."/>
            <person name="Antonio B.A."/>
            <person name="Aono H."/>
            <person name="Apweiler R."/>
            <person name="Bruskiewich R."/>
            <person name="Bureau T."/>
            <person name="Burr F."/>
            <person name="Costa de Oliveira A."/>
            <person name="Fuks G."/>
            <person name="Habara T."/>
            <person name="Haberer G."/>
            <person name="Han B."/>
            <person name="Harada E."/>
            <person name="Hiraki A.T."/>
            <person name="Hirochika H."/>
            <person name="Hoen D."/>
            <person name="Hokari H."/>
            <person name="Hosokawa S."/>
            <person name="Hsing Y."/>
            <person name="Ikawa H."/>
            <person name="Ikeo K."/>
            <person name="Imanishi T."/>
            <person name="Ito Y."/>
            <person name="Jaiswal P."/>
            <person name="Kanno M."/>
            <person name="Kawahara Y."/>
            <person name="Kawamura T."/>
            <person name="Kawashima H."/>
            <person name="Khurana J.P."/>
            <person name="Kikuchi S."/>
            <person name="Komatsu S."/>
            <person name="Koyanagi K.O."/>
            <person name="Kubooka H."/>
            <person name="Lieberherr D."/>
            <person name="Lin Y.C."/>
            <person name="Lonsdale D."/>
            <person name="Matsumoto T."/>
            <person name="Matsuya A."/>
            <person name="McCombie W.R."/>
            <person name="Messing J."/>
            <person name="Miyao A."/>
            <person name="Mulder N."/>
            <person name="Nagamura Y."/>
            <person name="Nam J."/>
            <person name="Namiki N."/>
            <person name="Numa H."/>
            <person name="Nurimoto S."/>
            <person name="O'donovan C."/>
            <person name="Ohyanagi H."/>
            <person name="Okido T."/>
            <person name="Oota S."/>
            <person name="Osato N."/>
            <person name="Palmer L.E."/>
            <person name="Quetier F."/>
            <person name="Raghuvanshi S."/>
            <person name="Saichi N."/>
            <person name="Sakai H."/>
            <person name="Sakai Y."/>
            <person name="Sakata K."/>
            <person name="Sakurai T."/>
            <person name="Sato F."/>
            <person name="Sato Y."/>
            <person name="Schoof H."/>
            <person name="Seki M."/>
            <person name="Shibata M."/>
            <person name="Shimizu Y."/>
            <person name="Shinozaki K."/>
            <person name="Shinso Y."/>
            <person name="Singh N.K."/>
            <person name="Smith-White B."/>
            <person name="Takeda J."/>
            <person name="Tanino M."/>
            <person name="Tatusova T."/>
            <person name="Thongjuea S."/>
            <person name="Todokoro F."/>
            <person name="Tsugane M."/>
            <person name="Tyagi A.K."/>
            <person name="Vanavichit A."/>
            <person name="Wang A."/>
            <person name="Wing R.A."/>
            <person name="Yamaguchi K."/>
            <person name="Yamamoto M."/>
            <person name="Yamamoto N."/>
            <person name="Yu Y."/>
            <person name="Zhang H."/>
            <person name="Zhao Q."/>
            <person name="Higo K."/>
            <person name="Burr B."/>
            <person name="Gojobori T."/>
            <person name="Sasaki T."/>
        </authorList>
    </citation>
    <scope>NUCLEOTIDE SEQUENCE</scope>
</reference>
<reference evidence="2" key="7">
    <citation type="submission" date="2008-12" db="EMBL/GenBank/DDBJ databases">
        <title>Improved gene annotation of the rice (Oryza sativa) genomes.</title>
        <authorList>
            <person name="Wang J."/>
            <person name="Li R."/>
            <person name="Fan W."/>
            <person name="Huang Q."/>
            <person name="Zhang J."/>
            <person name="Zhou Y."/>
            <person name="Hu Y."/>
            <person name="Zi S."/>
            <person name="Li J."/>
            <person name="Ni P."/>
            <person name="Zheng H."/>
            <person name="Zhang Y."/>
            <person name="Zhao M."/>
            <person name="Hao Q."/>
            <person name="McDermott J."/>
            <person name="Samudrala R."/>
            <person name="Kristiansen K."/>
            <person name="Wong G.K.-S."/>
        </authorList>
    </citation>
    <scope>NUCLEOTIDE SEQUENCE</scope>
</reference>
<organism evidence="2">
    <name type="scientific">Oryza sativa subsp. japonica</name>
    <name type="common">Rice</name>
    <dbReference type="NCBI Taxonomy" id="39947"/>
    <lineage>
        <taxon>Eukaryota</taxon>
        <taxon>Viridiplantae</taxon>
        <taxon>Streptophyta</taxon>
        <taxon>Embryophyta</taxon>
        <taxon>Tracheophyta</taxon>
        <taxon>Spermatophyta</taxon>
        <taxon>Magnoliopsida</taxon>
        <taxon>Liliopsida</taxon>
        <taxon>Poales</taxon>
        <taxon>Poaceae</taxon>
        <taxon>BOP clade</taxon>
        <taxon>Oryzoideae</taxon>
        <taxon>Oryzeae</taxon>
        <taxon>Oryzinae</taxon>
        <taxon>Oryza</taxon>
        <taxon>Oryza sativa</taxon>
    </lineage>
</organism>
<reference evidence="1" key="3">
    <citation type="journal article" date="2006" name="Nucleic Acids Res.">
        <title>The Rice Annotation Project Database (RAP-DB): hub for Oryza sativa ssp. japonica genome information.</title>
        <authorList>
            <person name="Ohyanagi H."/>
            <person name="Tanaka T."/>
            <person name="Sakai H."/>
            <person name="Shigemoto Y."/>
            <person name="Yamaguchi K."/>
            <person name="Habara T."/>
            <person name="Fujii Y."/>
            <person name="Antonio B.A."/>
            <person name="Nagamura Y."/>
            <person name="Imanishi T."/>
            <person name="Ikeo K."/>
            <person name="Itoh T."/>
            <person name="Gojobori T."/>
            <person name="Sasaki T."/>
        </authorList>
    </citation>
    <scope>NUCLEOTIDE SEQUENCE</scope>
</reference>
<accession>A0A0P0V3J3</accession>
<reference evidence="3" key="6">
    <citation type="journal article" date="2008" name="Nucleic Acids Res.">
        <title>The rice annotation project database (RAP-DB): 2008 update.</title>
        <authorList>
            <consortium name="The rice annotation project (RAP)"/>
        </authorList>
    </citation>
    <scope>GENOME REANNOTATION</scope>
    <source>
        <strain evidence="3">cv. Nipponbare</strain>
    </source>
</reference>
<reference evidence="2" key="2">
    <citation type="journal article" date="2005" name="PLoS Biol.">
        <title>The genomes of Oryza sativa: a history of duplications.</title>
        <authorList>
            <person name="Yu J."/>
            <person name="Wang J."/>
            <person name="Lin W."/>
            <person name="Li S."/>
            <person name="Li H."/>
            <person name="Zhou J."/>
            <person name="Ni P."/>
            <person name="Dong W."/>
            <person name="Hu S."/>
            <person name="Zeng C."/>
            <person name="Zhang J."/>
            <person name="Zhang Y."/>
            <person name="Li R."/>
            <person name="Xu Z."/>
            <person name="Li S."/>
            <person name="Li X."/>
            <person name="Zheng H."/>
            <person name="Cong L."/>
            <person name="Lin L."/>
            <person name="Yin J."/>
            <person name="Geng J."/>
            <person name="Li G."/>
            <person name="Shi J."/>
            <person name="Liu J."/>
            <person name="Lv H."/>
            <person name="Li J."/>
            <person name="Wang J."/>
            <person name="Deng Y."/>
            <person name="Ran L."/>
            <person name="Shi X."/>
            <person name="Wang X."/>
            <person name="Wu Q."/>
            <person name="Li C."/>
            <person name="Ren X."/>
            <person name="Wang J."/>
            <person name="Wang X."/>
            <person name="Li D."/>
            <person name="Liu D."/>
            <person name="Zhang X."/>
            <person name="Ji Z."/>
            <person name="Zhao W."/>
            <person name="Sun Y."/>
            <person name="Zhang Z."/>
            <person name="Bao J."/>
            <person name="Han Y."/>
            <person name="Dong L."/>
            <person name="Ji J."/>
            <person name="Chen P."/>
            <person name="Wu S."/>
            <person name="Liu J."/>
            <person name="Xiao Y."/>
            <person name="Bu D."/>
            <person name="Tan J."/>
            <person name="Yang L."/>
            <person name="Ye C."/>
            <person name="Zhang J."/>
            <person name="Xu J."/>
            <person name="Zhou Y."/>
            <person name="Yu Y."/>
            <person name="Zhang B."/>
            <person name="Zhuang S."/>
            <person name="Wei H."/>
            <person name="Liu B."/>
            <person name="Lei M."/>
            <person name="Yu H."/>
            <person name="Li Y."/>
            <person name="Xu H."/>
            <person name="Wei S."/>
            <person name="He X."/>
            <person name="Fang L."/>
            <person name="Zhang Z."/>
            <person name="Zhang Y."/>
            <person name="Huang X."/>
            <person name="Su Z."/>
            <person name="Tong W."/>
            <person name="Li J."/>
            <person name="Tong Z."/>
            <person name="Li S."/>
            <person name="Ye J."/>
            <person name="Wang L."/>
            <person name="Fang L."/>
            <person name="Lei T."/>
            <person name="Chen C."/>
            <person name="Chen H."/>
            <person name="Xu Z."/>
            <person name="Li H."/>
            <person name="Huang H."/>
            <person name="Zhang F."/>
            <person name="Xu H."/>
            <person name="Li N."/>
            <person name="Zhao C."/>
            <person name="Li S."/>
            <person name="Dong L."/>
            <person name="Huang Y."/>
            <person name="Li L."/>
            <person name="Xi Y."/>
            <person name="Qi Q."/>
            <person name="Li W."/>
            <person name="Zhang B."/>
            <person name="Hu W."/>
            <person name="Zhang Y."/>
            <person name="Tian X."/>
            <person name="Jiao Y."/>
            <person name="Liang X."/>
            <person name="Jin J."/>
            <person name="Gao L."/>
            <person name="Zheng W."/>
            <person name="Hao B."/>
            <person name="Liu S."/>
            <person name="Wang W."/>
            <person name="Yuan L."/>
            <person name="Cao M."/>
            <person name="McDermott J."/>
            <person name="Samudrala R."/>
            <person name="Wang J."/>
            <person name="Wong G.K."/>
            <person name="Yang H."/>
        </authorList>
    </citation>
    <scope>NUCLEOTIDE SEQUENCE [LARGE SCALE GENOMIC DNA]</scope>
</reference>